<accession>A0A1X2H2V8</accession>
<dbReference type="Gene3D" id="3.40.50.1010">
    <property type="entry name" value="5'-nuclease"/>
    <property type="match status" value="1"/>
</dbReference>
<dbReference type="InParanoid" id="A0A1X2H2V8"/>
<evidence type="ECO:0000256" key="1">
    <source>
        <dbReference type="ARBA" id="ARBA00007398"/>
    </source>
</evidence>
<evidence type="ECO:0000313" key="2">
    <source>
        <dbReference type="EMBL" id="ORY92056.1"/>
    </source>
</evidence>
<comment type="caution">
    <text evidence="2">The sequence shown here is derived from an EMBL/GenBank/DDBJ whole genome shotgun (WGS) entry which is preliminary data.</text>
</comment>
<dbReference type="Proteomes" id="UP000242180">
    <property type="component" value="Unassembled WGS sequence"/>
</dbReference>
<sequence length="574" mass="64661">MGVQGLAAFIRQFPSLANQETWQPTTEVNENSSPDRWIIDGNAFVHFYANQHHEYWFYGGEYANVADHLRRDIMTLQKAGLQLTFLFDGALPADKEGTRLKRLRDSLGRVSTLYDGKLSKGHSLSELYVIPPLMLDVCRQTIAELGVPHHTCQGEADAHVMRLAHDYHGYCVSRDSDIHVCPRVGKGYIPLGTLKIEPEQDNKVHALVYQPEQLANLLQIDVNVLSLFGTLLGNDYVDPVRRPIEQWCTAHGVQCNNKARMWPKHVGLFLNRISENTALESLIGEVVSSLGIQDQQIEIRESIRRYDPFSPLLGHQQGDIDLKQDVLAGVVGRSVSDILESKTFWTPVFIEDLRESSSWSISLPLRKCIYGLLVSGCDVVEYARERRHIARFLEEGTELPSGTSPKAILYGAHHTDPDSLQADHHVVPLILCLRYIVHQSAADENPMKRYELIGLIAGSLGSLAPVLGLQFQEREQSSNFWTKKRIPHLTAQFQSVVFCSHMLAQVLKIPHFAETPGFLAHMYSGKIMYRCLRGAQQLRGGIQSIVQQLVPQEARPLFTTIYEAVIQDLDTCLE</sequence>
<dbReference type="InterPro" id="IPR029060">
    <property type="entry name" value="PIN-like_dom_sf"/>
</dbReference>
<dbReference type="InterPro" id="IPR026832">
    <property type="entry name" value="Asteroid"/>
</dbReference>
<dbReference type="AlphaFoldDB" id="A0A1X2H2V8"/>
<dbReference type="OrthoDB" id="25987at2759"/>
<dbReference type="STRING" id="13706.A0A1X2H2V8"/>
<dbReference type="PANTHER" id="PTHR15665:SF1">
    <property type="entry name" value="PROTEIN ASTEROID HOMOLOG 1"/>
    <property type="match status" value="1"/>
</dbReference>
<organism evidence="2 3">
    <name type="scientific">Syncephalastrum racemosum</name>
    <name type="common">Filamentous fungus</name>
    <dbReference type="NCBI Taxonomy" id="13706"/>
    <lineage>
        <taxon>Eukaryota</taxon>
        <taxon>Fungi</taxon>
        <taxon>Fungi incertae sedis</taxon>
        <taxon>Mucoromycota</taxon>
        <taxon>Mucoromycotina</taxon>
        <taxon>Mucoromycetes</taxon>
        <taxon>Mucorales</taxon>
        <taxon>Syncephalastraceae</taxon>
        <taxon>Syncephalastrum</taxon>
    </lineage>
</organism>
<dbReference type="SUPFAM" id="SSF88723">
    <property type="entry name" value="PIN domain-like"/>
    <property type="match status" value="1"/>
</dbReference>
<gene>
    <name evidence="2" type="ORF">BCR43DRAFT_497720</name>
</gene>
<evidence type="ECO:0000313" key="3">
    <source>
        <dbReference type="Proteomes" id="UP000242180"/>
    </source>
</evidence>
<comment type="similarity">
    <text evidence="1">Belongs to the asteroid family.</text>
</comment>
<dbReference type="EMBL" id="MCGN01000010">
    <property type="protein sequence ID" value="ORY92056.1"/>
    <property type="molecule type" value="Genomic_DNA"/>
</dbReference>
<reference evidence="2 3" key="1">
    <citation type="submission" date="2016-07" db="EMBL/GenBank/DDBJ databases">
        <title>Pervasive Adenine N6-methylation of Active Genes in Fungi.</title>
        <authorList>
            <consortium name="DOE Joint Genome Institute"/>
            <person name="Mondo S.J."/>
            <person name="Dannebaum R.O."/>
            <person name="Kuo R.C."/>
            <person name="Labutti K."/>
            <person name="Haridas S."/>
            <person name="Kuo A."/>
            <person name="Salamov A."/>
            <person name="Ahrendt S.R."/>
            <person name="Lipzen A."/>
            <person name="Sullivan W."/>
            <person name="Andreopoulos W.B."/>
            <person name="Clum A."/>
            <person name="Lindquist E."/>
            <person name="Daum C."/>
            <person name="Ramamoorthy G.K."/>
            <person name="Gryganskyi A."/>
            <person name="Culley D."/>
            <person name="Magnuson J.K."/>
            <person name="James T.Y."/>
            <person name="O'Malley M.A."/>
            <person name="Stajich J.E."/>
            <person name="Spatafora J.W."/>
            <person name="Visel A."/>
            <person name="Grigoriev I.V."/>
        </authorList>
    </citation>
    <scope>NUCLEOTIDE SEQUENCE [LARGE SCALE GENOMIC DNA]</scope>
    <source>
        <strain evidence="2 3">NRRL 2496</strain>
    </source>
</reference>
<dbReference type="OMA" id="SDMHVYP"/>
<keyword evidence="3" id="KW-1185">Reference proteome</keyword>
<name>A0A1X2H2V8_SYNRA</name>
<protein>
    <submittedName>
        <fullName evidence="2">PIN domain-like protein</fullName>
    </submittedName>
</protein>
<proteinExistence type="inferred from homology"/>
<dbReference type="PANTHER" id="PTHR15665">
    <property type="entry name" value="ASTEROID PROTEIN"/>
    <property type="match status" value="1"/>
</dbReference>